<accession>A0A6V8LJG7</accession>
<dbReference type="PROSITE" id="PS00330">
    <property type="entry name" value="HEMOLYSIN_CALCIUM"/>
    <property type="match status" value="1"/>
</dbReference>
<dbReference type="InterPro" id="IPR001343">
    <property type="entry name" value="Hemolysn_Ca-bd"/>
</dbReference>
<dbReference type="InterPro" id="IPR018511">
    <property type="entry name" value="Hemolysin-typ_Ca-bd_CS"/>
</dbReference>
<protein>
    <recommendedName>
        <fullName evidence="4">Calcium-binding protein</fullName>
    </recommendedName>
</protein>
<feature type="chain" id="PRO_5028797172" description="Calcium-binding protein" evidence="1">
    <location>
        <begin position="28"/>
        <end position="305"/>
    </location>
</feature>
<keyword evidence="1" id="KW-0732">Signal</keyword>
<keyword evidence="3" id="KW-1185">Reference proteome</keyword>
<dbReference type="EMBL" id="BLPG01000001">
    <property type="protein sequence ID" value="GFJ95071.1"/>
    <property type="molecule type" value="Genomic_DNA"/>
</dbReference>
<dbReference type="SUPFAM" id="SSF51120">
    <property type="entry name" value="beta-Roll"/>
    <property type="match status" value="1"/>
</dbReference>
<dbReference type="RefSeq" id="WP_173082487.1">
    <property type="nucleotide sequence ID" value="NZ_BAABJB010000022.1"/>
</dbReference>
<proteinExistence type="predicted"/>
<evidence type="ECO:0008006" key="4">
    <source>
        <dbReference type="Google" id="ProtNLM"/>
    </source>
</evidence>
<dbReference type="Gene3D" id="2.150.10.10">
    <property type="entry name" value="Serralysin-like metalloprotease, C-terminal"/>
    <property type="match status" value="1"/>
</dbReference>
<gene>
    <name evidence="2" type="ORF">Prum_087130</name>
</gene>
<feature type="signal peptide" evidence="1">
    <location>
        <begin position="1"/>
        <end position="27"/>
    </location>
</feature>
<evidence type="ECO:0000313" key="2">
    <source>
        <dbReference type="EMBL" id="GFJ95071.1"/>
    </source>
</evidence>
<evidence type="ECO:0000256" key="1">
    <source>
        <dbReference type="SAM" id="SignalP"/>
    </source>
</evidence>
<evidence type="ECO:0000313" key="3">
    <source>
        <dbReference type="Proteomes" id="UP000482960"/>
    </source>
</evidence>
<dbReference type="GO" id="GO:0005509">
    <property type="term" value="F:calcium ion binding"/>
    <property type="evidence" value="ECO:0007669"/>
    <property type="project" value="InterPro"/>
</dbReference>
<dbReference type="AlphaFoldDB" id="A0A6V8LJG7"/>
<comment type="caution">
    <text evidence="2">The sequence shown here is derived from an EMBL/GenBank/DDBJ whole genome shotgun (WGS) entry which is preliminary data.</text>
</comment>
<name>A0A6V8LJG7_9ACTN</name>
<dbReference type="Proteomes" id="UP000482960">
    <property type="component" value="Unassembled WGS sequence"/>
</dbReference>
<reference evidence="2 3" key="1">
    <citation type="submission" date="2020-03" db="EMBL/GenBank/DDBJ databases">
        <title>Whole genome shotgun sequence of Phytohabitans rumicis NBRC 108638.</title>
        <authorList>
            <person name="Komaki H."/>
            <person name="Tamura T."/>
        </authorList>
    </citation>
    <scope>NUCLEOTIDE SEQUENCE [LARGE SCALE GENOMIC DNA]</scope>
    <source>
        <strain evidence="2 3">NBRC 108638</strain>
    </source>
</reference>
<organism evidence="2 3">
    <name type="scientific">Phytohabitans rumicis</name>
    <dbReference type="NCBI Taxonomy" id="1076125"/>
    <lineage>
        <taxon>Bacteria</taxon>
        <taxon>Bacillati</taxon>
        <taxon>Actinomycetota</taxon>
        <taxon>Actinomycetes</taxon>
        <taxon>Micromonosporales</taxon>
        <taxon>Micromonosporaceae</taxon>
    </lineage>
</organism>
<dbReference type="PRINTS" id="PR00313">
    <property type="entry name" value="CABNDNGRPT"/>
</dbReference>
<sequence>MTQWTRLALAGSLGTLVGLVVPAAAGAQPEPTPNQAYWEDDSHLRYYGGIGKNNDVVITNYGSPSAYLIDDVSRIVPGYGCVNVSGDNTKAICTKPESGIAWFGVQLGGGTDQLDYNASFDTYAYIYGGTGNDTIEIGSGAGPYLDVDLGPGNDSLQRPVGTAYLRVDGGTGADTMCAGAWVFYDQHTEGVYVTIGGAAGGDGAPDEGDTVCASVWGVTGTAYADTLIAGSAKTSLTGGGGADLLIGGPLNDSLWGYGGNDLLYGLGGNDLLHGSEGTDSLYGGTGTDQCATDGADALHDCEEIY</sequence>
<reference evidence="2 3" key="2">
    <citation type="submission" date="2020-03" db="EMBL/GenBank/DDBJ databases">
        <authorList>
            <person name="Ichikawa N."/>
            <person name="Kimura A."/>
            <person name="Kitahashi Y."/>
            <person name="Uohara A."/>
        </authorList>
    </citation>
    <scope>NUCLEOTIDE SEQUENCE [LARGE SCALE GENOMIC DNA]</scope>
    <source>
        <strain evidence="2 3">NBRC 108638</strain>
    </source>
</reference>
<dbReference type="Pfam" id="PF00353">
    <property type="entry name" value="HemolysinCabind"/>
    <property type="match status" value="3"/>
</dbReference>
<dbReference type="InterPro" id="IPR011049">
    <property type="entry name" value="Serralysin-like_metalloprot_C"/>
</dbReference>